<dbReference type="EMBL" id="UOFO01000088">
    <property type="protein sequence ID" value="VAW86214.1"/>
    <property type="molecule type" value="Genomic_DNA"/>
</dbReference>
<reference evidence="1" key="1">
    <citation type="submission" date="2018-06" db="EMBL/GenBank/DDBJ databases">
        <authorList>
            <person name="Zhirakovskaya E."/>
        </authorList>
    </citation>
    <scope>NUCLEOTIDE SEQUENCE</scope>
</reference>
<protein>
    <submittedName>
        <fullName evidence="1">Uncharacterized protein</fullName>
    </submittedName>
</protein>
<organism evidence="1">
    <name type="scientific">hydrothermal vent metagenome</name>
    <dbReference type="NCBI Taxonomy" id="652676"/>
    <lineage>
        <taxon>unclassified sequences</taxon>
        <taxon>metagenomes</taxon>
        <taxon>ecological metagenomes</taxon>
    </lineage>
</organism>
<sequence>MPRSGSVTLLLLLLTLSYSALSAPLVSELGKYNFYANTKDTKKGPNLNAGLKRSNDFGLYINSKAEFKSEIYKHSLSTGLRRAIGSTDNTLSFTATTSDYFDLASTKKTVEFSSVFKKLKARYILKKKSIIQEAEGRFSLLGASLISTFGESRSRIRSADKTYFVKMNTQYRIIDLTGKISTTSSRVDTLYSFKSLTQRRFGWALRGDLHVTNTPDWDSQVFKANLNMQQVSLHVSYKQKLQRNLQRKKSGFVKINREMGKLNLALEVEFANGGYKDVKLAMMLPEIKFD</sequence>
<dbReference type="AlphaFoldDB" id="A0A3B0ZXM2"/>
<evidence type="ECO:0000313" key="1">
    <source>
        <dbReference type="EMBL" id="VAW86214.1"/>
    </source>
</evidence>
<name>A0A3B0ZXM2_9ZZZZ</name>
<gene>
    <name evidence="1" type="ORF">MNBD_GAMMA16-913</name>
</gene>
<accession>A0A3B0ZXM2</accession>
<proteinExistence type="predicted"/>